<proteinExistence type="predicted"/>
<gene>
    <name evidence="3" type="ORF">AMON00008_LOCUS27645</name>
</gene>
<reference evidence="3" key="1">
    <citation type="submission" date="2021-01" db="EMBL/GenBank/DDBJ databases">
        <authorList>
            <person name="Corre E."/>
            <person name="Pelletier E."/>
            <person name="Niang G."/>
            <person name="Scheremetjew M."/>
            <person name="Finn R."/>
            <person name="Kale V."/>
            <person name="Holt S."/>
            <person name="Cochrane G."/>
            <person name="Meng A."/>
            <person name="Brown T."/>
            <person name="Cohen L."/>
        </authorList>
    </citation>
    <scope>NUCLEOTIDE SEQUENCE</scope>
    <source>
        <strain evidence="3">CCMP3105</strain>
    </source>
</reference>
<dbReference type="Gene3D" id="3.60.21.10">
    <property type="match status" value="1"/>
</dbReference>
<dbReference type="InterPro" id="IPR016181">
    <property type="entry name" value="Acyl_CoA_acyltransferase"/>
</dbReference>
<sequence>MATVAQKSSQVWEVIGGAEKGGVIVRESCELNSRQAPERLATGSLVRQEGELQGDRLRFLRLTGSGPGEGWVSIRLPGKELLVRTEKRPPAGEPESLPSPTPRPEGAWQLLAVSDLHVDYEDNKRWVESLPLRGHEGDAIILAGDISHRADLVRWTLQQFQRRFAHVFYCVGNHELWVKRKDARSDGDRVFADSCDKFEHLMAVARELGVLTEPTRLGTEAAPLWVVPLQSWYESEFGEPGADVREMAKKAFTDFQQVVWPPAVGSTPDDAARYFDRMNEAMPEWDLGGAPVVSFSHFLPRLELMPAQLPESMKLLRAGVGTRSLEDRLRRLNSSLHVFGHSHVNWYTHWNGVHYVQNALRYPQERRAWKSRLDVSFDGIEDPLRPFVVWTSGDPGNFCLQPERCGRGCPRAISSSQYFGNKDSKTAAATWRDLEGLVAREGSASDLPQVKEHLLAAVDPTSGGDFIPDAWPWWIQSPACHVCLVETAAGQQRPWGAGLAGMAVLQRLTATEGWAMALRVRKEARREGVASLVLREVDRIAASPGGSPLQKVRMATSSGNAPMVALSARLQIPEVARFAFVECQHRPPPPRHERKLECPSAEGAWLFISEGPVLPAVNGLYQPSIGQFAELTEARVRAHARAGELWGLQEAASQRLQSIAIIVPGHPGADGKRARLIAFAAATSRGGLSELLQATWDHPVRHSETDSAISGYLPLSVCLPVEAGEVPGWSRPRTTEEIVFQWPVGQLCRS</sequence>
<dbReference type="PANTHER" id="PTHR36492">
    <property type="match status" value="1"/>
</dbReference>
<protein>
    <recommendedName>
        <fullName evidence="2">Calcineurin-like phosphoesterase domain-containing protein</fullName>
    </recommendedName>
</protein>
<dbReference type="Gene3D" id="3.40.630.30">
    <property type="match status" value="1"/>
</dbReference>
<accession>A0A7S4QYR1</accession>
<dbReference type="SUPFAM" id="SSF55729">
    <property type="entry name" value="Acyl-CoA N-acyltransferases (Nat)"/>
    <property type="match status" value="1"/>
</dbReference>
<dbReference type="InterPro" id="IPR052963">
    <property type="entry name" value="Pantetheine_PDE"/>
</dbReference>
<dbReference type="InterPro" id="IPR029052">
    <property type="entry name" value="Metallo-depent_PP-like"/>
</dbReference>
<feature type="region of interest" description="Disordered" evidence="1">
    <location>
        <begin position="85"/>
        <end position="104"/>
    </location>
</feature>
<dbReference type="GO" id="GO:0016787">
    <property type="term" value="F:hydrolase activity"/>
    <property type="evidence" value="ECO:0007669"/>
    <property type="project" value="InterPro"/>
</dbReference>
<dbReference type="EMBL" id="HBNR01039890">
    <property type="protein sequence ID" value="CAE4598052.1"/>
    <property type="molecule type" value="Transcribed_RNA"/>
</dbReference>
<evidence type="ECO:0000313" key="3">
    <source>
        <dbReference type="EMBL" id="CAE4598052.1"/>
    </source>
</evidence>
<feature type="domain" description="Calcineurin-like phosphoesterase" evidence="2">
    <location>
        <begin position="110"/>
        <end position="203"/>
    </location>
</feature>
<organism evidence="3">
    <name type="scientific">Alexandrium monilatum</name>
    <dbReference type="NCBI Taxonomy" id="311494"/>
    <lineage>
        <taxon>Eukaryota</taxon>
        <taxon>Sar</taxon>
        <taxon>Alveolata</taxon>
        <taxon>Dinophyceae</taxon>
        <taxon>Gonyaulacales</taxon>
        <taxon>Pyrocystaceae</taxon>
        <taxon>Alexandrium</taxon>
    </lineage>
</organism>
<evidence type="ECO:0000259" key="2">
    <source>
        <dbReference type="Pfam" id="PF00149"/>
    </source>
</evidence>
<dbReference type="InterPro" id="IPR004843">
    <property type="entry name" value="Calcineurin-like_PHP"/>
</dbReference>
<dbReference type="SUPFAM" id="SSF56300">
    <property type="entry name" value="Metallo-dependent phosphatases"/>
    <property type="match status" value="1"/>
</dbReference>
<name>A0A7S4QYR1_9DINO</name>
<dbReference type="PANTHER" id="PTHR36492:SF2">
    <property type="entry name" value="[ACYL-CARRIER-PROTEIN] PHOSPHODIESTERASE PPTH"/>
    <property type="match status" value="1"/>
</dbReference>
<dbReference type="Pfam" id="PF00149">
    <property type="entry name" value="Metallophos"/>
    <property type="match status" value="1"/>
</dbReference>
<dbReference type="AlphaFoldDB" id="A0A7S4QYR1"/>
<evidence type="ECO:0000256" key="1">
    <source>
        <dbReference type="SAM" id="MobiDB-lite"/>
    </source>
</evidence>